<evidence type="ECO:0000256" key="3">
    <source>
        <dbReference type="PROSITE-ProRule" id="PRU00708"/>
    </source>
</evidence>
<dbReference type="OrthoDB" id="185373at2759"/>
<gene>
    <name evidence="5" type="ORF">HPP92_015019</name>
</gene>
<dbReference type="InterPro" id="IPR046848">
    <property type="entry name" value="E_motif"/>
</dbReference>
<feature type="domain" description="DYW" evidence="4">
    <location>
        <begin position="393"/>
        <end position="486"/>
    </location>
</feature>
<dbReference type="GO" id="GO:0003723">
    <property type="term" value="F:RNA binding"/>
    <property type="evidence" value="ECO:0007669"/>
    <property type="project" value="InterPro"/>
</dbReference>
<comment type="caution">
    <text evidence="5">The sequence shown here is derived from an EMBL/GenBank/DDBJ whole genome shotgun (WGS) entry which is preliminary data.</text>
</comment>
<dbReference type="InterPro" id="IPR032867">
    <property type="entry name" value="DYW_dom"/>
</dbReference>
<evidence type="ECO:0000256" key="1">
    <source>
        <dbReference type="ARBA" id="ARBA00006643"/>
    </source>
</evidence>
<protein>
    <recommendedName>
        <fullName evidence="4">DYW domain-containing protein</fullName>
    </recommendedName>
</protein>
<dbReference type="InterPro" id="IPR046960">
    <property type="entry name" value="PPR_At4g14850-like_plant"/>
</dbReference>
<dbReference type="EMBL" id="JADCNM010000007">
    <property type="protein sequence ID" value="KAG0475333.1"/>
    <property type="molecule type" value="Genomic_DNA"/>
</dbReference>
<dbReference type="Pfam" id="PF20431">
    <property type="entry name" value="E_motif"/>
    <property type="match status" value="1"/>
</dbReference>
<dbReference type="GO" id="GO:0009451">
    <property type="term" value="P:RNA modification"/>
    <property type="evidence" value="ECO:0007669"/>
    <property type="project" value="InterPro"/>
</dbReference>
<reference evidence="5 6" key="1">
    <citation type="journal article" date="2020" name="Nat. Food">
        <title>A phased Vanilla planifolia genome enables genetic improvement of flavour and production.</title>
        <authorList>
            <person name="Hasing T."/>
            <person name="Tang H."/>
            <person name="Brym M."/>
            <person name="Khazi F."/>
            <person name="Huang T."/>
            <person name="Chambers A.H."/>
        </authorList>
    </citation>
    <scope>NUCLEOTIDE SEQUENCE [LARGE SCALE GENOMIC DNA]</scope>
    <source>
        <tissue evidence="5">Leaf</tissue>
    </source>
</reference>
<dbReference type="FunFam" id="1.25.40.10:FF:000348">
    <property type="entry name" value="Pentatricopeptide repeat-containing protein chloroplastic"/>
    <property type="match status" value="1"/>
</dbReference>
<dbReference type="PANTHER" id="PTHR47926:SF452">
    <property type="entry name" value="PENTATRICOPEPTIDE REPEAT-CONTAINING PROTEIN"/>
    <property type="match status" value="1"/>
</dbReference>
<dbReference type="PANTHER" id="PTHR47926">
    <property type="entry name" value="PENTATRICOPEPTIDE REPEAT-CONTAINING PROTEIN"/>
    <property type="match status" value="1"/>
</dbReference>
<comment type="similarity">
    <text evidence="1">Belongs to the PPR family. PCMP-H subfamily.</text>
</comment>
<dbReference type="FunFam" id="1.25.40.10:FF:002148">
    <property type="entry name" value="Pentatricopeptide repeat-containing protein At2g29760, chloroplastic"/>
    <property type="match status" value="1"/>
</dbReference>
<evidence type="ECO:0000313" key="6">
    <source>
        <dbReference type="Proteomes" id="UP000639772"/>
    </source>
</evidence>
<accession>A0A835QPD4</accession>
<dbReference type="PROSITE" id="PS51375">
    <property type="entry name" value="PPR"/>
    <property type="match status" value="2"/>
</dbReference>
<keyword evidence="2" id="KW-0677">Repeat</keyword>
<dbReference type="Pfam" id="PF13041">
    <property type="entry name" value="PPR_2"/>
    <property type="match status" value="1"/>
</dbReference>
<feature type="repeat" description="PPR" evidence="3">
    <location>
        <begin position="45"/>
        <end position="79"/>
    </location>
</feature>
<dbReference type="Proteomes" id="UP000639772">
    <property type="component" value="Chromosome 7"/>
</dbReference>
<dbReference type="Pfam" id="PF01535">
    <property type="entry name" value="PPR"/>
    <property type="match status" value="4"/>
</dbReference>
<proteinExistence type="inferred from homology"/>
<dbReference type="Pfam" id="PF14432">
    <property type="entry name" value="DYW_deaminase"/>
    <property type="match status" value="1"/>
</dbReference>
<evidence type="ECO:0000259" key="4">
    <source>
        <dbReference type="Pfam" id="PF14432"/>
    </source>
</evidence>
<organism evidence="5 6">
    <name type="scientific">Vanilla planifolia</name>
    <name type="common">Vanilla</name>
    <dbReference type="NCBI Taxonomy" id="51239"/>
    <lineage>
        <taxon>Eukaryota</taxon>
        <taxon>Viridiplantae</taxon>
        <taxon>Streptophyta</taxon>
        <taxon>Embryophyta</taxon>
        <taxon>Tracheophyta</taxon>
        <taxon>Spermatophyta</taxon>
        <taxon>Magnoliopsida</taxon>
        <taxon>Liliopsida</taxon>
        <taxon>Asparagales</taxon>
        <taxon>Orchidaceae</taxon>
        <taxon>Vanilloideae</taxon>
        <taxon>Vanilleae</taxon>
        <taxon>Vanilla</taxon>
    </lineage>
</organism>
<dbReference type="Gene3D" id="1.25.40.10">
    <property type="entry name" value="Tetratricopeptide repeat domain"/>
    <property type="match status" value="3"/>
</dbReference>
<dbReference type="NCBIfam" id="TIGR00756">
    <property type="entry name" value="PPR"/>
    <property type="match status" value="3"/>
</dbReference>
<dbReference type="InterPro" id="IPR002885">
    <property type="entry name" value="PPR_rpt"/>
</dbReference>
<name>A0A835QPD4_VANPL</name>
<dbReference type="AlphaFoldDB" id="A0A835QPD4"/>
<feature type="repeat" description="PPR" evidence="3">
    <location>
        <begin position="178"/>
        <end position="212"/>
    </location>
</feature>
<dbReference type="InterPro" id="IPR011990">
    <property type="entry name" value="TPR-like_helical_dom_sf"/>
</dbReference>
<sequence length="486" mass="54765">MAAFFHQAEGISECLILNNAILDMYTKCESSADARLLFDGMTEKDSISWTTMLFVYCKSRDFDAARHFFDTMPVRDIAAWNALISGYEQNGRPKDALAAFAELQNSSDAEPDQVTLVATLSACSQLCAIESGKWIHSFIEKRNLKLNHRLTASLIDMYSKCGDVENALQVFRTVKQGDVFVWSSMIAGLAMHGRGKEALEFFKQMQKANVKPNHVTFTNVLCACSHAGLVEVGRMYFTQMLTVYGIEPQPEHYGCMVDILGRAGRLQEAKELIEKMPTPPPPSIWGALLGACVVHRDINLGEIACRNILNLDPTHDGAYVLMSNLYAKAGKWEEVGRLRKVMKEERLKKETGRSSMEVKGVVHEFLVGDASHSFSGRIYEKLEEMTARLKAVGYAPNRTQVLQNVEDEATKDHALNLHSEKLAIAFGLFTIKPPVPIRINKNLRICEDCHSFAKLTSEVYEREILIRDRYRFHHFKEGSCSCGEFW</sequence>
<dbReference type="SUPFAM" id="SSF48452">
    <property type="entry name" value="TPR-like"/>
    <property type="match status" value="1"/>
</dbReference>
<dbReference type="GO" id="GO:0008270">
    <property type="term" value="F:zinc ion binding"/>
    <property type="evidence" value="ECO:0007669"/>
    <property type="project" value="InterPro"/>
</dbReference>
<evidence type="ECO:0000313" key="5">
    <source>
        <dbReference type="EMBL" id="KAG0475333.1"/>
    </source>
</evidence>
<evidence type="ECO:0000256" key="2">
    <source>
        <dbReference type="ARBA" id="ARBA00022737"/>
    </source>
</evidence>